<dbReference type="InterPro" id="IPR052702">
    <property type="entry name" value="MscS-like_channel"/>
</dbReference>
<sequence>MSKVAAISVSSVQRIWRGHGLQPHRVRQFKLSTDPAFAAKLCDVVGLYVDPPAHAVVLSVDEKSQIQALARTQAPLPMKSGQPTTRTHDYKRHGTTTLFSALNVLEDKVIGRCMQRHPHQEFIRFLNTIEAAVPAGKVVDAILDNDAVHKHPKLRAWLDRHPRWTFHFTPTSASWLNAVEGFFAKLTQRRLRRGVFRSLVDIQAAIKRFVAETNSRPKPFVWTSDLDRIIRAAKRGHLVLDSHH</sequence>
<dbReference type="Proteomes" id="UP000517759">
    <property type="component" value="Unassembled WGS sequence"/>
</dbReference>
<dbReference type="Gene3D" id="3.30.420.10">
    <property type="entry name" value="Ribonuclease H-like superfamily/Ribonuclease H"/>
    <property type="match status" value="1"/>
</dbReference>
<dbReference type="Proteomes" id="UP001156881">
    <property type="component" value="Unassembled WGS sequence"/>
</dbReference>
<dbReference type="NCBIfam" id="NF033545">
    <property type="entry name" value="transpos_IS630"/>
    <property type="match status" value="1"/>
</dbReference>
<evidence type="ECO:0000259" key="1">
    <source>
        <dbReference type="Pfam" id="PF13358"/>
    </source>
</evidence>
<reference evidence="2" key="4">
    <citation type="submission" date="2023-01" db="EMBL/GenBank/DDBJ databases">
        <title>Draft genome sequence of Methylobacterium brachythecii strain NBRC 107710.</title>
        <authorList>
            <person name="Sun Q."/>
            <person name="Mori K."/>
        </authorList>
    </citation>
    <scope>NUCLEOTIDE SEQUENCE</scope>
    <source>
        <strain evidence="2">NBRC 107710</strain>
    </source>
</reference>
<proteinExistence type="predicted"/>
<reference evidence="3 4" key="3">
    <citation type="submission" date="2020-08" db="EMBL/GenBank/DDBJ databases">
        <title>Genomic Encyclopedia of Type Strains, Phase IV (KMG-IV): sequencing the most valuable type-strain genomes for metagenomic binning, comparative biology and taxonomic classification.</title>
        <authorList>
            <person name="Goeker M."/>
        </authorList>
    </citation>
    <scope>NUCLEOTIDE SEQUENCE [LARGE SCALE GENOMIC DNA]</scope>
    <source>
        <strain evidence="3 4">DSM 24105</strain>
    </source>
</reference>
<reference evidence="5" key="2">
    <citation type="journal article" date="2019" name="Int. J. Syst. Evol. Microbiol.">
        <title>The Global Catalogue of Microorganisms (GCM) 10K type strain sequencing project: providing services to taxonomists for standard genome sequencing and annotation.</title>
        <authorList>
            <consortium name="The Broad Institute Genomics Platform"/>
            <consortium name="The Broad Institute Genome Sequencing Center for Infectious Disease"/>
            <person name="Wu L."/>
            <person name="Ma J."/>
        </authorList>
    </citation>
    <scope>NUCLEOTIDE SEQUENCE [LARGE SCALE GENOMIC DNA]</scope>
    <source>
        <strain evidence="5">NBRC 107710</strain>
    </source>
</reference>
<name>A0A7W6F9I2_9HYPH</name>
<dbReference type="InterPro" id="IPR038717">
    <property type="entry name" value="Tc1-like_DDE_dom"/>
</dbReference>
<keyword evidence="5" id="KW-1185">Reference proteome</keyword>
<protein>
    <submittedName>
        <fullName evidence="3">Transposase</fullName>
    </submittedName>
</protein>
<accession>A0A7W6F9I2</accession>
<comment type="caution">
    <text evidence="3">The sequence shown here is derived from an EMBL/GenBank/DDBJ whole genome shotgun (WGS) entry which is preliminary data.</text>
</comment>
<evidence type="ECO:0000313" key="5">
    <source>
        <dbReference type="Proteomes" id="UP001156881"/>
    </source>
</evidence>
<evidence type="ECO:0000313" key="3">
    <source>
        <dbReference type="EMBL" id="MBB3905557.1"/>
    </source>
</evidence>
<dbReference type="InterPro" id="IPR036397">
    <property type="entry name" value="RNaseH_sf"/>
</dbReference>
<gene>
    <name evidence="2" type="ORF">GCM10007884_45380</name>
    <name evidence="3" type="ORF">GGR33_005097</name>
</gene>
<dbReference type="EMBL" id="BSPG01000045">
    <property type="protein sequence ID" value="GLS46544.1"/>
    <property type="molecule type" value="Genomic_DNA"/>
</dbReference>
<dbReference type="Pfam" id="PF13358">
    <property type="entry name" value="DDE_3"/>
    <property type="match status" value="1"/>
</dbReference>
<dbReference type="InterPro" id="IPR047655">
    <property type="entry name" value="Transpos_IS630-like"/>
</dbReference>
<dbReference type="PANTHER" id="PTHR30347">
    <property type="entry name" value="POTASSIUM CHANNEL RELATED"/>
    <property type="match status" value="1"/>
</dbReference>
<feature type="domain" description="Tc1-like transposase DDE" evidence="1">
    <location>
        <begin position="57"/>
        <end position="198"/>
    </location>
</feature>
<dbReference type="AlphaFoldDB" id="A0A7W6F9I2"/>
<organism evidence="3 4">
    <name type="scientific">Methylobacterium brachythecii</name>
    <dbReference type="NCBI Taxonomy" id="1176177"/>
    <lineage>
        <taxon>Bacteria</taxon>
        <taxon>Pseudomonadati</taxon>
        <taxon>Pseudomonadota</taxon>
        <taxon>Alphaproteobacteria</taxon>
        <taxon>Hyphomicrobiales</taxon>
        <taxon>Methylobacteriaceae</taxon>
        <taxon>Methylobacterium</taxon>
    </lineage>
</organism>
<dbReference type="GO" id="GO:0003676">
    <property type="term" value="F:nucleic acid binding"/>
    <property type="evidence" value="ECO:0007669"/>
    <property type="project" value="InterPro"/>
</dbReference>
<evidence type="ECO:0000313" key="4">
    <source>
        <dbReference type="Proteomes" id="UP000517759"/>
    </source>
</evidence>
<evidence type="ECO:0000313" key="2">
    <source>
        <dbReference type="EMBL" id="GLS46544.1"/>
    </source>
</evidence>
<dbReference type="PANTHER" id="PTHR30347:SF1">
    <property type="entry name" value="MECHANOSENSITIVE CHANNEL MSCK"/>
    <property type="match status" value="1"/>
</dbReference>
<dbReference type="EMBL" id="JACIDN010000014">
    <property type="protein sequence ID" value="MBB3905557.1"/>
    <property type="molecule type" value="Genomic_DNA"/>
</dbReference>
<reference evidence="2" key="1">
    <citation type="journal article" date="2014" name="Int. J. Syst. Evol. Microbiol.">
        <title>Complete genome of a new Firmicutes species belonging to the dominant human colonic microbiota ('Ruminococcus bicirculans') reveals two chromosomes and a selective capacity to utilize plant glucans.</title>
        <authorList>
            <consortium name="NISC Comparative Sequencing Program"/>
            <person name="Wegmann U."/>
            <person name="Louis P."/>
            <person name="Goesmann A."/>
            <person name="Henrissat B."/>
            <person name="Duncan S.H."/>
            <person name="Flint H.J."/>
        </authorList>
    </citation>
    <scope>NUCLEOTIDE SEQUENCE</scope>
    <source>
        <strain evidence="2">NBRC 107710</strain>
    </source>
</reference>